<keyword evidence="3" id="KW-1185">Reference proteome</keyword>
<organism evidence="2 3">
    <name type="scientific">Reticulomyxa filosa</name>
    <dbReference type="NCBI Taxonomy" id="46433"/>
    <lineage>
        <taxon>Eukaryota</taxon>
        <taxon>Sar</taxon>
        <taxon>Rhizaria</taxon>
        <taxon>Retaria</taxon>
        <taxon>Foraminifera</taxon>
        <taxon>Monothalamids</taxon>
        <taxon>Reticulomyxidae</taxon>
        <taxon>Reticulomyxa</taxon>
    </lineage>
</organism>
<reference evidence="2 3" key="1">
    <citation type="journal article" date="2013" name="Curr. Biol.">
        <title>The Genome of the Foraminiferan Reticulomyxa filosa.</title>
        <authorList>
            <person name="Glockner G."/>
            <person name="Hulsmann N."/>
            <person name="Schleicher M."/>
            <person name="Noegel A.A."/>
            <person name="Eichinger L."/>
            <person name="Gallinger C."/>
            <person name="Pawlowski J."/>
            <person name="Sierra R."/>
            <person name="Euteneuer U."/>
            <person name="Pillet L."/>
            <person name="Moustafa A."/>
            <person name="Platzer M."/>
            <person name="Groth M."/>
            <person name="Szafranski K."/>
            <person name="Schliwa M."/>
        </authorList>
    </citation>
    <scope>NUCLEOTIDE SEQUENCE [LARGE SCALE GENOMIC DNA]</scope>
</reference>
<keyword evidence="1" id="KW-0472">Membrane</keyword>
<evidence type="ECO:0000256" key="1">
    <source>
        <dbReference type="SAM" id="Phobius"/>
    </source>
</evidence>
<accession>X6M226</accession>
<keyword evidence="1" id="KW-1133">Transmembrane helix</keyword>
<evidence type="ECO:0000313" key="3">
    <source>
        <dbReference type="Proteomes" id="UP000023152"/>
    </source>
</evidence>
<protein>
    <submittedName>
        <fullName evidence="2">Uncharacterized protein</fullName>
    </submittedName>
</protein>
<comment type="caution">
    <text evidence="2">The sequence shown here is derived from an EMBL/GenBank/DDBJ whole genome shotgun (WGS) entry which is preliminary data.</text>
</comment>
<dbReference type="EMBL" id="ASPP01025901">
    <property type="protein sequence ID" value="ETO07651.1"/>
    <property type="molecule type" value="Genomic_DNA"/>
</dbReference>
<feature type="transmembrane region" description="Helical" evidence="1">
    <location>
        <begin position="6"/>
        <end position="26"/>
    </location>
</feature>
<feature type="non-terminal residue" evidence="2">
    <location>
        <position position="1"/>
    </location>
</feature>
<name>X6M226_RETFI</name>
<dbReference type="Proteomes" id="UP000023152">
    <property type="component" value="Unassembled WGS sequence"/>
</dbReference>
<proteinExistence type="predicted"/>
<sequence length="169" mass="19797">SAVPAYVKVFLCLFAFLCDTDLLFFLQWNEANGKLLEICARIYQSFVTTTKNQSPEIYHQLMLKFLSVVNAYSDTFVMNLRVGGNSTKALQYIDVLAEWYEESGNGNKEMQIFYANALRRKFKLLVGANHFDKVGYVSFFYFRFTFMILFPLLYIFSTNQKQIKHLMYV</sequence>
<evidence type="ECO:0000313" key="2">
    <source>
        <dbReference type="EMBL" id="ETO07651.1"/>
    </source>
</evidence>
<gene>
    <name evidence="2" type="ORF">RFI_29739</name>
</gene>
<feature type="transmembrane region" description="Helical" evidence="1">
    <location>
        <begin position="140"/>
        <end position="157"/>
    </location>
</feature>
<keyword evidence="1" id="KW-0812">Transmembrane</keyword>
<dbReference type="AlphaFoldDB" id="X6M226"/>